<evidence type="ECO:0000313" key="1">
    <source>
        <dbReference type="EMBL" id="CAI4004162.1"/>
    </source>
</evidence>
<evidence type="ECO:0000313" key="3">
    <source>
        <dbReference type="EMBL" id="CAL1157537.1"/>
    </source>
</evidence>
<comment type="caution">
    <text evidence="2">The sequence shown here is derived from an EMBL/GenBank/DDBJ whole genome shotgun (WGS) entry which is preliminary data.</text>
</comment>
<protein>
    <submittedName>
        <fullName evidence="2">Uncharacterized protein</fullName>
    </submittedName>
</protein>
<name>A0A9P1GGV3_9DINO</name>
<dbReference type="EMBL" id="CAMXCT020005713">
    <property type="protein sequence ID" value="CAL1166480.1"/>
    <property type="molecule type" value="Genomic_DNA"/>
</dbReference>
<sequence length="334" mass="36860">MRSLAKEYAILNVKSLVFVHFFSGYPRHGDLHALLEHRQVSPGVEVFVVSVDMCIQHEQGNLIAPAAHAFWEKRIGSGQVIGAGGGPPCETFSAARFQDDGPRPLRSASSFLGGDQTYDLENGRTCWSAPACSSSFLTCCCYSPVDFVSTRYPVWLLSREPASIWSLHAVRALRLLRCVGITSSFDQCELGAEAVKPTKILHLRLPTLRSLLQRRGHAGRCSHGRGAHQQLKGIKRMAHFARPSAKFILRGSITASLRTFCPLLARILWAPIESNRTFMVLLYRGEQRGFTSHFQRFCKTPSADVHSIESVETAKDKLSNTLLAAKAGVVALAR</sequence>
<reference evidence="3" key="2">
    <citation type="submission" date="2024-04" db="EMBL/GenBank/DDBJ databases">
        <authorList>
            <person name="Chen Y."/>
            <person name="Shah S."/>
            <person name="Dougan E. K."/>
            <person name="Thang M."/>
            <person name="Chan C."/>
        </authorList>
    </citation>
    <scope>NUCLEOTIDE SEQUENCE [LARGE SCALE GENOMIC DNA]</scope>
</reference>
<evidence type="ECO:0000313" key="2">
    <source>
        <dbReference type="EMBL" id="CAI4013105.1"/>
    </source>
</evidence>
<keyword evidence="4" id="KW-1185">Reference proteome</keyword>
<dbReference type="EMBL" id="CAMXCT030005713">
    <property type="protein sequence ID" value="CAL4800417.1"/>
    <property type="molecule type" value="Genomic_DNA"/>
</dbReference>
<dbReference type="Proteomes" id="UP001152797">
    <property type="component" value="Unassembled WGS sequence"/>
</dbReference>
<dbReference type="AlphaFoldDB" id="A0A9P1GGV3"/>
<reference evidence="2" key="1">
    <citation type="submission" date="2022-10" db="EMBL/GenBank/DDBJ databases">
        <authorList>
            <person name="Chen Y."/>
            <person name="Dougan E. K."/>
            <person name="Chan C."/>
            <person name="Rhodes N."/>
            <person name="Thang M."/>
        </authorList>
    </citation>
    <scope>NUCLEOTIDE SEQUENCE</scope>
</reference>
<organism evidence="2">
    <name type="scientific">Cladocopium goreaui</name>
    <dbReference type="NCBI Taxonomy" id="2562237"/>
    <lineage>
        <taxon>Eukaryota</taxon>
        <taxon>Sar</taxon>
        <taxon>Alveolata</taxon>
        <taxon>Dinophyceae</taxon>
        <taxon>Suessiales</taxon>
        <taxon>Symbiodiniaceae</taxon>
        <taxon>Cladocopium</taxon>
    </lineage>
</organism>
<dbReference type="EMBL" id="CAMXCT020003379">
    <property type="protein sequence ID" value="CAL1157537.1"/>
    <property type="molecule type" value="Genomic_DNA"/>
</dbReference>
<evidence type="ECO:0000313" key="4">
    <source>
        <dbReference type="Proteomes" id="UP001152797"/>
    </source>
</evidence>
<dbReference type="EMBL" id="CAMXCT010005713">
    <property type="protein sequence ID" value="CAI4013105.1"/>
    <property type="molecule type" value="Genomic_DNA"/>
</dbReference>
<gene>
    <name evidence="1" type="ORF">C1SCF055_LOCUS29975</name>
    <name evidence="2" type="ORF">C1SCF055_LOCUS38105</name>
</gene>
<dbReference type="EMBL" id="CAMXCT010003379">
    <property type="protein sequence ID" value="CAI4004162.1"/>
    <property type="molecule type" value="Genomic_DNA"/>
</dbReference>
<accession>A0A9P1GGV3</accession>
<proteinExistence type="predicted"/>
<dbReference type="EMBL" id="CAMXCT030003379">
    <property type="protein sequence ID" value="CAL4791474.1"/>
    <property type="molecule type" value="Genomic_DNA"/>
</dbReference>